<sequence>MIQHWTELNCIPLVFPRYPCRGGYSTERSNQWSIYPSINNSTNPAAISETPLSTEQTERRERILVSPVIQETYALAKIVRLLQPCLRNTGEWGCSVLATTIRCGYDSGAYYGMH</sequence>
<dbReference type="Proteomes" id="UP001412239">
    <property type="component" value="Unassembled WGS sequence"/>
</dbReference>
<gene>
    <name evidence="1" type="ORF">GSTUAT00005700001</name>
</gene>
<keyword evidence="2" id="KW-1185">Reference proteome</keyword>
<evidence type="ECO:0000313" key="1">
    <source>
        <dbReference type="EMBL" id="CUS10153.1"/>
    </source>
</evidence>
<accession>A0A292PUJ1</accession>
<evidence type="ECO:0000313" key="2">
    <source>
        <dbReference type="Proteomes" id="UP001412239"/>
    </source>
</evidence>
<organism evidence="1 2">
    <name type="scientific">Tuber aestivum</name>
    <name type="common">summer truffle</name>
    <dbReference type="NCBI Taxonomy" id="59557"/>
    <lineage>
        <taxon>Eukaryota</taxon>
        <taxon>Fungi</taxon>
        <taxon>Dikarya</taxon>
        <taxon>Ascomycota</taxon>
        <taxon>Pezizomycotina</taxon>
        <taxon>Pezizomycetes</taxon>
        <taxon>Pezizales</taxon>
        <taxon>Tuberaceae</taxon>
        <taxon>Tuber</taxon>
    </lineage>
</organism>
<protein>
    <submittedName>
        <fullName evidence="1">Uncharacterized protein</fullName>
    </submittedName>
</protein>
<proteinExistence type="predicted"/>
<dbReference type="EMBL" id="LN891054">
    <property type="protein sequence ID" value="CUS10153.1"/>
    <property type="molecule type" value="Genomic_DNA"/>
</dbReference>
<name>A0A292PUJ1_9PEZI</name>
<dbReference type="AlphaFoldDB" id="A0A292PUJ1"/>
<reference evidence="1" key="1">
    <citation type="submission" date="2015-10" db="EMBL/GenBank/DDBJ databases">
        <authorList>
            <person name="Regsiter A."/>
            <person name="william w."/>
        </authorList>
    </citation>
    <scope>NUCLEOTIDE SEQUENCE</scope>
    <source>
        <strain evidence="1">Montdore</strain>
    </source>
</reference>